<feature type="region of interest" description="Disordered" evidence="1">
    <location>
        <begin position="72"/>
        <end position="97"/>
    </location>
</feature>
<dbReference type="Pfam" id="PF24904">
    <property type="entry name" value="RVE6"/>
    <property type="match status" value="1"/>
</dbReference>
<feature type="compositionally biased region" description="Low complexity" evidence="1">
    <location>
        <begin position="82"/>
        <end position="97"/>
    </location>
</feature>
<protein>
    <submittedName>
        <fullName evidence="2">Uncharacterized protein</fullName>
    </submittedName>
</protein>
<feature type="compositionally biased region" description="Basic and acidic residues" evidence="1">
    <location>
        <begin position="72"/>
        <end position="81"/>
    </location>
</feature>
<dbReference type="EMBL" id="WOCE01000004">
    <property type="protein sequence ID" value="KAE9615813.1"/>
    <property type="molecule type" value="Genomic_DNA"/>
</dbReference>
<dbReference type="AlphaFoldDB" id="A0A6A4QQH5"/>
<proteinExistence type="predicted"/>
<name>A0A6A4QQH5_LUPAL</name>
<evidence type="ECO:0000313" key="3">
    <source>
        <dbReference type="Proteomes" id="UP000447434"/>
    </source>
</evidence>
<gene>
    <name evidence="2" type="ORF">Lalb_Chr04g0259251</name>
</gene>
<evidence type="ECO:0000256" key="1">
    <source>
        <dbReference type="SAM" id="MobiDB-lite"/>
    </source>
</evidence>
<dbReference type="OrthoDB" id="118550at2759"/>
<dbReference type="Proteomes" id="UP000447434">
    <property type="component" value="Chromosome 4"/>
</dbReference>
<sequence>MHEQIVIPDFAQVYRFIGSVFDPYSTNHVQRLKQMDPINVEKVLLLMRNLSINLMSPEFEDHKRLLSSFGADSEKEKHGNLSRESLSRISESAILSA</sequence>
<organism evidence="2 3">
    <name type="scientific">Lupinus albus</name>
    <name type="common">White lupine</name>
    <name type="synonym">Lupinus termis</name>
    <dbReference type="NCBI Taxonomy" id="3870"/>
    <lineage>
        <taxon>Eukaryota</taxon>
        <taxon>Viridiplantae</taxon>
        <taxon>Streptophyta</taxon>
        <taxon>Embryophyta</taxon>
        <taxon>Tracheophyta</taxon>
        <taxon>Spermatophyta</taxon>
        <taxon>Magnoliopsida</taxon>
        <taxon>eudicotyledons</taxon>
        <taxon>Gunneridae</taxon>
        <taxon>Pentapetalae</taxon>
        <taxon>rosids</taxon>
        <taxon>fabids</taxon>
        <taxon>Fabales</taxon>
        <taxon>Fabaceae</taxon>
        <taxon>Papilionoideae</taxon>
        <taxon>50 kb inversion clade</taxon>
        <taxon>genistoids sensu lato</taxon>
        <taxon>core genistoids</taxon>
        <taxon>Genisteae</taxon>
        <taxon>Lupinus</taxon>
    </lineage>
</organism>
<comment type="caution">
    <text evidence="2">The sequence shown here is derived from an EMBL/GenBank/DDBJ whole genome shotgun (WGS) entry which is preliminary data.</text>
</comment>
<accession>A0A6A4QQH5</accession>
<keyword evidence="3" id="KW-1185">Reference proteome</keyword>
<reference evidence="3" key="1">
    <citation type="journal article" date="2020" name="Nat. Commun.">
        <title>Genome sequence of the cluster root forming white lupin.</title>
        <authorList>
            <person name="Hufnagel B."/>
            <person name="Marques A."/>
            <person name="Soriano A."/>
            <person name="Marques L."/>
            <person name="Divol F."/>
            <person name="Doumas P."/>
            <person name="Sallet E."/>
            <person name="Mancinotti D."/>
            <person name="Carrere S."/>
            <person name="Marande W."/>
            <person name="Arribat S."/>
            <person name="Keller J."/>
            <person name="Huneau C."/>
            <person name="Blein T."/>
            <person name="Aime D."/>
            <person name="Laguerre M."/>
            <person name="Taylor J."/>
            <person name="Schubert V."/>
            <person name="Nelson M."/>
            <person name="Geu-Flores F."/>
            <person name="Crespi M."/>
            <person name="Gallardo-Guerrero K."/>
            <person name="Delaux P.-M."/>
            <person name="Salse J."/>
            <person name="Berges H."/>
            <person name="Guyot R."/>
            <person name="Gouzy J."/>
            <person name="Peret B."/>
        </authorList>
    </citation>
    <scope>NUCLEOTIDE SEQUENCE [LARGE SCALE GENOMIC DNA]</scope>
    <source>
        <strain evidence="3">cv. Amiga</strain>
    </source>
</reference>
<evidence type="ECO:0000313" key="2">
    <source>
        <dbReference type="EMBL" id="KAE9615813.1"/>
    </source>
</evidence>